<evidence type="ECO:0000313" key="4">
    <source>
        <dbReference type="Proteomes" id="UP000499080"/>
    </source>
</evidence>
<keyword evidence="2" id="KW-0472">Membrane</keyword>
<keyword evidence="2" id="KW-1133">Transmembrane helix</keyword>
<keyword evidence="2" id="KW-0812">Transmembrane</keyword>
<comment type="caution">
    <text evidence="3">The sequence shown here is derived from an EMBL/GenBank/DDBJ whole genome shotgun (WGS) entry which is preliminary data.</text>
</comment>
<evidence type="ECO:0000313" key="3">
    <source>
        <dbReference type="EMBL" id="GBO28936.1"/>
    </source>
</evidence>
<organism evidence="3 4">
    <name type="scientific">Araneus ventricosus</name>
    <name type="common">Orbweaver spider</name>
    <name type="synonym">Epeira ventricosa</name>
    <dbReference type="NCBI Taxonomy" id="182803"/>
    <lineage>
        <taxon>Eukaryota</taxon>
        <taxon>Metazoa</taxon>
        <taxon>Ecdysozoa</taxon>
        <taxon>Arthropoda</taxon>
        <taxon>Chelicerata</taxon>
        <taxon>Arachnida</taxon>
        <taxon>Araneae</taxon>
        <taxon>Araneomorphae</taxon>
        <taxon>Entelegynae</taxon>
        <taxon>Araneoidea</taxon>
        <taxon>Araneidae</taxon>
        <taxon>Araneus</taxon>
    </lineage>
</organism>
<evidence type="ECO:0000256" key="1">
    <source>
        <dbReference type="SAM" id="MobiDB-lite"/>
    </source>
</evidence>
<dbReference type="EMBL" id="BGPR01052052">
    <property type="protein sequence ID" value="GBO28936.1"/>
    <property type="molecule type" value="Genomic_DNA"/>
</dbReference>
<dbReference type="AlphaFoldDB" id="A0A4Y2VXA7"/>
<dbReference type="Proteomes" id="UP000499080">
    <property type="component" value="Unassembled WGS sequence"/>
</dbReference>
<keyword evidence="4" id="KW-1185">Reference proteome</keyword>
<proteinExistence type="predicted"/>
<accession>A0A4Y2VXA7</accession>
<feature type="region of interest" description="Disordered" evidence="1">
    <location>
        <begin position="78"/>
        <end position="98"/>
    </location>
</feature>
<evidence type="ECO:0000256" key="2">
    <source>
        <dbReference type="SAM" id="Phobius"/>
    </source>
</evidence>
<reference evidence="3 4" key="1">
    <citation type="journal article" date="2019" name="Sci. Rep.">
        <title>Orb-weaving spider Araneus ventricosus genome elucidates the spidroin gene catalogue.</title>
        <authorList>
            <person name="Kono N."/>
            <person name="Nakamura H."/>
            <person name="Ohtoshi R."/>
            <person name="Moran D.A.P."/>
            <person name="Shinohara A."/>
            <person name="Yoshida Y."/>
            <person name="Fujiwara M."/>
            <person name="Mori M."/>
            <person name="Tomita M."/>
            <person name="Arakawa K."/>
        </authorList>
    </citation>
    <scope>NUCLEOTIDE SEQUENCE [LARGE SCALE GENOMIC DNA]</scope>
</reference>
<name>A0A4Y2VXA7_ARAVE</name>
<gene>
    <name evidence="3" type="ORF">AVEN_249571_1</name>
</gene>
<protein>
    <submittedName>
        <fullName evidence="3">Uncharacterized protein</fullName>
    </submittedName>
</protein>
<sequence length="98" mass="10600">MDRSRSHLLTPPALAPHLLPFGTPIGDLFLSPGAFCFFLLLLSSLFGRRLGRGPTGSPREVPRGMTSDPVRRFLLSTGTSRESSGWDFSGSVVPASER</sequence>
<feature type="transmembrane region" description="Helical" evidence="2">
    <location>
        <begin position="28"/>
        <end position="47"/>
    </location>
</feature>